<evidence type="ECO:0000313" key="1">
    <source>
        <dbReference type="EMBL" id="TNN52937.1"/>
    </source>
</evidence>
<gene>
    <name evidence="1" type="ORF">EYF80_036875</name>
</gene>
<reference evidence="1 2" key="1">
    <citation type="submission" date="2019-03" db="EMBL/GenBank/DDBJ databases">
        <title>First draft genome of Liparis tanakae, snailfish: a comprehensive survey of snailfish specific genes.</title>
        <authorList>
            <person name="Kim W."/>
            <person name="Song I."/>
            <person name="Jeong J.-H."/>
            <person name="Kim D."/>
            <person name="Kim S."/>
            <person name="Ryu S."/>
            <person name="Song J.Y."/>
            <person name="Lee S.K."/>
        </authorList>
    </citation>
    <scope>NUCLEOTIDE SEQUENCE [LARGE SCALE GENOMIC DNA]</scope>
    <source>
        <tissue evidence="1">Muscle</tissue>
    </source>
</reference>
<accession>A0A4Z2GHA1</accession>
<comment type="caution">
    <text evidence="1">The sequence shown here is derived from an EMBL/GenBank/DDBJ whole genome shotgun (WGS) entry which is preliminary data.</text>
</comment>
<proteinExistence type="predicted"/>
<organism evidence="1 2">
    <name type="scientific">Liparis tanakae</name>
    <name type="common">Tanaka's snailfish</name>
    <dbReference type="NCBI Taxonomy" id="230148"/>
    <lineage>
        <taxon>Eukaryota</taxon>
        <taxon>Metazoa</taxon>
        <taxon>Chordata</taxon>
        <taxon>Craniata</taxon>
        <taxon>Vertebrata</taxon>
        <taxon>Euteleostomi</taxon>
        <taxon>Actinopterygii</taxon>
        <taxon>Neopterygii</taxon>
        <taxon>Teleostei</taxon>
        <taxon>Neoteleostei</taxon>
        <taxon>Acanthomorphata</taxon>
        <taxon>Eupercaria</taxon>
        <taxon>Perciformes</taxon>
        <taxon>Cottioidei</taxon>
        <taxon>Cottales</taxon>
        <taxon>Liparidae</taxon>
        <taxon>Liparis</taxon>
    </lineage>
</organism>
<protein>
    <submittedName>
        <fullName evidence="1">Uncharacterized protein</fullName>
    </submittedName>
</protein>
<sequence>MMATEFKHNPVSSFARAASFYFSVPTAAGCQVLRWQEVLLTWQQQNKAPVAPDGIHGEMFHSRHTLILREASLG</sequence>
<evidence type="ECO:0000313" key="2">
    <source>
        <dbReference type="Proteomes" id="UP000314294"/>
    </source>
</evidence>
<dbReference type="EMBL" id="SRLO01000532">
    <property type="protein sequence ID" value="TNN52937.1"/>
    <property type="molecule type" value="Genomic_DNA"/>
</dbReference>
<name>A0A4Z2GHA1_9TELE</name>
<dbReference type="AlphaFoldDB" id="A0A4Z2GHA1"/>
<dbReference type="PROSITE" id="PS51257">
    <property type="entry name" value="PROKAR_LIPOPROTEIN"/>
    <property type="match status" value="1"/>
</dbReference>
<keyword evidence="2" id="KW-1185">Reference proteome</keyword>
<dbReference type="Proteomes" id="UP000314294">
    <property type="component" value="Unassembled WGS sequence"/>
</dbReference>